<keyword evidence="3" id="KW-1185">Reference proteome</keyword>
<dbReference type="RefSeq" id="WP_163938168.1">
    <property type="nucleotide sequence ID" value="NZ_BMQU01000011.1"/>
</dbReference>
<keyword evidence="1" id="KW-0812">Transmembrane</keyword>
<comment type="caution">
    <text evidence="2">The sequence shown here is derived from an EMBL/GenBank/DDBJ whole genome shotgun (WGS) entry which is preliminary data.</text>
</comment>
<accession>A0A6I5RTW7</accession>
<evidence type="ECO:0000313" key="3">
    <source>
        <dbReference type="Proteomes" id="UP000471751"/>
    </source>
</evidence>
<proteinExistence type="predicted"/>
<evidence type="ECO:0000313" key="2">
    <source>
        <dbReference type="EMBL" id="NES11076.1"/>
    </source>
</evidence>
<keyword evidence="1" id="KW-0472">Membrane</keyword>
<evidence type="ECO:0000256" key="1">
    <source>
        <dbReference type="SAM" id="Phobius"/>
    </source>
</evidence>
<dbReference type="AlphaFoldDB" id="A0A6I5RTW7"/>
<reference evidence="2 3" key="1">
    <citation type="submission" date="2020-02" db="EMBL/GenBank/DDBJ databases">
        <title>Broccoli isolated Pseudomonas sp.</title>
        <authorList>
            <person name="Fujikawa T."/>
            <person name="Sawada H."/>
        </authorList>
    </citation>
    <scope>NUCLEOTIDE SEQUENCE [LARGE SCALE GENOMIC DNA]</scope>
    <source>
        <strain evidence="2 3">JCM 32154</strain>
    </source>
</reference>
<organism evidence="2 3">
    <name type="scientific">Pseudomonas laurentiana</name>
    <dbReference type="NCBI Taxonomy" id="2364649"/>
    <lineage>
        <taxon>Bacteria</taxon>
        <taxon>Pseudomonadati</taxon>
        <taxon>Pseudomonadota</taxon>
        <taxon>Gammaproteobacteria</taxon>
        <taxon>Pseudomonadales</taxon>
        <taxon>Pseudomonadaceae</taxon>
        <taxon>Pseudomonas</taxon>
    </lineage>
</organism>
<dbReference type="EMBL" id="JAAHBT010000197">
    <property type="protein sequence ID" value="NES11076.1"/>
    <property type="molecule type" value="Genomic_DNA"/>
</dbReference>
<gene>
    <name evidence="2" type="ORF">G3O07_17115</name>
</gene>
<dbReference type="Proteomes" id="UP000471751">
    <property type="component" value="Unassembled WGS sequence"/>
</dbReference>
<protein>
    <submittedName>
        <fullName evidence="2">Uncharacterized protein</fullName>
    </submittedName>
</protein>
<feature type="transmembrane region" description="Helical" evidence="1">
    <location>
        <begin position="6"/>
        <end position="27"/>
    </location>
</feature>
<keyword evidence="1" id="KW-1133">Transmembrane helix</keyword>
<sequence>MQQNYILALATLWLFTLAILPFLFSVARRRAFENGLTAGKVSWQAVNNHHIKALEKTLADKVTELEDAKQNFTQAMNARRDVIAELEARIMSYTGLAVTKLDHEQLTKAAETLQLAQRTWETAKGTEPWCVRAHNERLSIQALARRIHEQLRTTPASAAKAGEAA</sequence>
<name>A0A6I5RTW7_9PSED</name>